<dbReference type="Proteomes" id="UP000594820">
    <property type="component" value="Segment"/>
</dbReference>
<feature type="compositionally biased region" description="Polar residues" evidence="1">
    <location>
        <begin position="144"/>
        <end position="162"/>
    </location>
</feature>
<dbReference type="RefSeq" id="YP_010002618.1">
    <property type="nucleotide sequence ID" value="NC_053246.1"/>
</dbReference>
<organism evidence="2 3">
    <name type="scientific">Gordonia phage Lilbeanie</name>
    <dbReference type="NCBI Taxonomy" id="2794947"/>
    <lineage>
        <taxon>Viruses</taxon>
        <taxon>Duplodnaviria</taxon>
        <taxon>Heunggongvirae</taxon>
        <taxon>Uroviricota</taxon>
        <taxon>Caudoviricetes</taxon>
        <taxon>Stackebrandtviridae</taxon>
        <taxon>Lilbeanievirus</taxon>
        <taxon>Lilbeanievirus lilbeanie</taxon>
    </lineage>
</organism>
<feature type="compositionally biased region" description="Low complexity" evidence="1">
    <location>
        <begin position="249"/>
        <end position="264"/>
    </location>
</feature>
<name>A0A7T1NWY0_9CAUD</name>
<protein>
    <recommendedName>
        <fullName evidence="4">Helix-turn-helix DNA binding domain protein</fullName>
    </recommendedName>
</protein>
<accession>A0A7T1NWY0</accession>
<dbReference type="KEGG" id="vg:63027169"/>
<gene>
    <name evidence="2" type="primary">57</name>
    <name evidence="2" type="ORF">SEA_LILBEANIE_57</name>
</gene>
<reference evidence="2 3" key="1">
    <citation type="submission" date="2020-12" db="EMBL/GenBank/DDBJ databases">
        <authorList>
            <person name="Mahalingham V.A."/>
            <person name="Abad L.A."/>
            <person name="Dennis E.A."/>
            <person name="Alston T.C."/>
            <person name="Buckley J.R."/>
            <person name="Cao N.T."/>
            <person name="Cole K.B."/>
            <person name="Davis H.C."/>
            <person name="Fisher D.E."/>
            <person name="Jennings A.R."/>
            <person name="Litwin A.R."/>
            <person name="McCartney J.B."/>
            <person name="Mitchell K.E."/>
            <person name="Nasser J.B."/>
            <person name="Paudel P."/>
            <person name="Richoux S.A."/>
            <person name="Sisung K.L."/>
            <person name="Smith M.L."/>
            <person name="Sonnier C.R."/>
            <person name="Underwood K.G."/>
            <person name="Hunter C.W."/>
            <person name="Gottschalck B.A."/>
            <person name="Wiggina Z.F."/>
            <person name="Spears T.J."/>
            <person name="Hancock A.M."/>
            <person name="Gissendanner C.R."/>
            <person name="Findley A.M."/>
            <person name="Garlena R.A."/>
            <person name="Russell D.A."/>
            <person name="Jacobs-Sera D."/>
            <person name="Hatfull G.F."/>
        </authorList>
    </citation>
    <scope>NUCLEOTIDE SEQUENCE [LARGE SCALE GENOMIC DNA]</scope>
</reference>
<evidence type="ECO:0000313" key="2">
    <source>
        <dbReference type="EMBL" id="QPO17135.1"/>
    </source>
</evidence>
<sequence>MRKVWLHTVYYADSKLAGAPASTERMFTRLLGLAGQLEEGGVIPENCHKLVGLPKAKRSVQDLVDRGLLVALPDGRYEFPAWVGWNDEADKITERRKADAARKRASRAARSEAPGGQSEINFDVAEDPNPFQTWSRLGPDLVQKGTQTGPTLEKSFPSSGTNRENDSPAEQPERENVRTDTADACPRTSAPIGEERRGKTERTTRAANSRSGTRERETTAAASGSFADGSPIPPEPPTPDHEPAHPGRALALADPPTTAAQPPAFIETHQPSRRTQTHVAPAIFSLIRLHVPVRLPRDVMQQLGEIVQRLVRDPAVERTDVETALAEWANRPGAGPRLLPNLVADAARYRAGTRRGTSKPTQRITAAEDAAADLLRELNL</sequence>
<dbReference type="EMBL" id="MW314850">
    <property type="protein sequence ID" value="QPO17135.1"/>
    <property type="molecule type" value="Genomic_DNA"/>
</dbReference>
<keyword evidence="3" id="KW-1185">Reference proteome</keyword>
<proteinExistence type="predicted"/>
<feature type="region of interest" description="Disordered" evidence="1">
    <location>
        <begin position="103"/>
        <end position="276"/>
    </location>
</feature>
<feature type="compositionally biased region" description="Basic and acidic residues" evidence="1">
    <location>
        <begin position="163"/>
        <end position="181"/>
    </location>
</feature>
<dbReference type="GeneID" id="63027169"/>
<feature type="compositionally biased region" description="Basic and acidic residues" evidence="1">
    <location>
        <begin position="193"/>
        <end position="204"/>
    </location>
</feature>
<evidence type="ECO:0000313" key="3">
    <source>
        <dbReference type="Proteomes" id="UP000594820"/>
    </source>
</evidence>
<evidence type="ECO:0000256" key="1">
    <source>
        <dbReference type="SAM" id="MobiDB-lite"/>
    </source>
</evidence>
<evidence type="ECO:0008006" key="4">
    <source>
        <dbReference type="Google" id="ProtNLM"/>
    </source>
</evidence>